<dbReference type="AlphaFoldDB" id="A0A1I4RBK4"/>
<accession>A0A1I4RBK4</accession>
<organism evidence="2 3">
    <name type="scientific">Halopseudomonas yangmingensis</name>
    <dbReference type="NCBI Taxonomy" id="1720063"/>
    <lineage>
        <taxon>Bacteria</taxon>
        <taxon>Pseudomonadati</taxon>
        <taxon>Pseudomonadota</taxon>
        <taxon>Gammaproteobacteria</taxon>
        <taxon>Pseudomonadales</taxon>
        <taxon>Pseudomonadaceae</taxon>
        <taxon>Halopseudomonas</taxon>
    </lineage>
</organism>
<feature type="signal peptide" evidence="1">
    <location>
        <begin position="1"/>
        <end position="19"/>
    </location>
</feature>
<dbReference type="EMBL" id="FOUI01000006">
    <property type="protein sequence ID" value="SFM49585.1"/>
    <property type="molecule type" value="Genomic_DNA"/>
</dbReference>
<sequence length="410" mass="46862">MLTRLIAALLCLLATAATASDVLRLNTDILPPYQVREGEQLGGSSVNALDCIFRAMQQPYEIRVLPLQRAIHDVQQQRADGFFSATRISQIDSFARLSAPLALEKWYWYSNQPAAPGLQENRQRLRIGALRGSNQQVWLEQNGYNVVSQVGNHEQLLKLLQLERIDAFIADQRTLRMKMTQLPGNLRPDHQHFLKYSTLGVYFGKHFLERRQGFLDNFDHHIFGCLREQPKLNDAERLLIGTLYQNRFAGWASHPLLIERVREQNRQHRGMGLQRILELDQQWVLESSQPRRPLITSVLSNPASHWLVEQQQASDGLVTEIILTDRFGLNAAVSEITTDYWQGDEEKFSMSFFSENGEPVVGQLDYDESTRHFQVHISNRLRDPDTAEVIGVLIVGLGIEQAMQLASQPE</sequence>
<evidence type="ECO:0000313" key="2">
    <source>
        <dbReference type="EMBL" id="SFM49585.1"/>
    </source>
</evidence>
<evidence type="ECO:0000256" key="1">
    <source>
        <dbReference type="SAM" id="SignalP"/>
    </source>
</evidence>
<dbReference type="Proteomes" id="UP000243629">
    <property type="component" value="Unassembled WGS sequence"/>
</dbReference>
<dbReference type="SUPFAM" id="SSF53850">
    <property type="entry name" value="Periplasmic binding protein-like II"/>
    <property type="match status" value="1"/>
</dbReference>
<keyword evidence="3" id="KW-1185">Reference proteome</keyword>
<gene>
    <name evidence="2" type="ORF">SAMN05216217_106114</name>
</gene>
<dbReference type="OrthoDB" id="195732at2"/>
<dbReference type="PANTHER" id="PTHR38834">
    <property type="entry name" value="PERIPLASMIC SUBSTRATE BINDING PROTEIN FAMILY 3"/>
    <property type="match status" value="1"/>
</dbReference>
<reference evidence="3" key="1">
    <citation type="submission" date="2016-10" db="EMBL/GenBank/DDBJ databases">
        <authorList>
            <person name="Varghese N."/>
            <person name="Submissions S."/>
        </authorList>
    </citation>
    <scope>NUCLEOTIDE SEQUENCE [LARGE SCALE GENOMIC DNA]</scope>
    <source>
        <strain evidence="3">DSM 24213</strain>
    </source>
</reference>
<evidence type="ECO:0000313" key="3">
    <source>
        <dbReference type="Proteomes" id="UP000243629"/>
    </source>
</evidence>
<feature type="chain" id="PRO_5017456652" evidence="1">
    <location>
        <begin position="20"/>
        <end position="410"/>
    </location>
</feature>
<dbReference type="PANTHER" id="PTHR38834:SF3">
    <property type="entry name" value="SOLUTE-BINDING PROTEIN FAMILY 3_N-TERMINAL DOMAIN-CONTAINING PROTEIN"/>
    <property type="match status" value="1"/>
</dbReference>
<protein>
    <submittedName>
        <fullName evidence="2">ABC-type amino acid transport substrate-binding protein</fullName>
    </submittedName>
</protein>
<keyword evidence="1" id="KW-0732">Signal</keyword>
<dbReference type="STRING" id="1720063.SAMN05216217_106114"/>
<dbReference type="RefSeq" id="WP_093475043.1">
    <property type="nucleotide sequence ID" value="NZ_FOUI01000006.1"/>
</dbReference>
<proteinExistence type="predicted"/>
<name>A0A1I4RBK4_9GAMM</name>
<dbReference type="Gene3D" id="3.40.190.10">
    <property type="entry name" value="Periplasmic binding protein-like II"/>
    <property type="match status" value="2"/>
</dbReference>